<keyword evidence="13" id="KW-1185">Reference proteome</keyword>
<dbReference type="GO" id="GO:0008270">
    <property type="term" value="F:zinc ion binding"/>
    <property type="evidence" value="ECO:0007669"/>
    <property type="project" value="UniProtKB-KW"/>
</dbReference>
<dbReference type="PANTHER" id="PTHR46452:SF1">
    <property type="entry name" value="TRANSCRIPTION INITIATION FACTOR TFIID SUBUNIT 3"/>
    <property type="match status" value="1"/>
</dbReference>
<feature type="compositionally biased region" description="Pro residues" evidence="9">
    <location>
        <begin position="263"/>
        <end position="278"/>
    </location>
</feature>
<dbReference type="InterPro" id="IPR001965">
    <property type="entry name" value="Znf_PHD"/>
</dbReference>
<keyword evidence="4" id="KW-0862">Zinc</keyword>
<dbReference type="Pfam" id="PF07524">
    <property type="entry name" value="Bromo_TP"/>
    <property type="match status" value="1"/>
</dbReference>
<dbReference type="Gene3D" id="3.30.40.10">
    <property type="entry name" value="Zinc/RING finger domain, C3HC4 (zinc finger)"/>
    <property type="match status" value="1"/>
</dbReference>
<evidence type="ECO:0000256" key="8">
    <source>
        <dbReference type="PROSITE-ProRule" id="PRU00146"/>
    </source>
</evidence>
<dbReference type="OrthoDB" id="436852at2759"/>
<dbReference type="GO" id="GO:0045944">
    <property type="term" value="P:positive regulation of transcription by RNA polymerase II"/>
    <property type="evidence" value="ECO:0007669"/>
    <property type="project" value="TreeGrafter"/>
</dbReference>
<evidence type="ECO:0000256" key="6">
    <source>
        <dbReference type="ARBA" id="ARBA00023163"/>
    </source>
</evidence>
<dbReference type="InterPro" id="IPR011011">
    <property type="entry name" value="Znf_FYVE_PHD"/>
</dbReference>
<dbReference type="InterPro" id="IPR013083">
    <property type="entry name" value="Znf_RING/FYVE/PHD"/>
</dbReference>
<keyword evidence="10" id="KW-0732">Signal</keyword>
<feature type="signal peptide" evidence="10">
    <location>
        <begin position="1"/>
        <end position="20"/>
    </location>
</feature>
<proteinExistence type="predicted"/>
<keyword evidence="5" id="KW-0805">Transcription regulation</keyword>
<dbReference type="PROSITE" id="PS01359">
    <property type="entry name" value="ZF_PHD_1"/>
    <property type="match status" value="1"/>
</dbReference>
<name>A0A433D7Q7_9FUNG</name>
<accession>A0A433D7Q7</accession>
<keyword evidence="3 8" id="KW-0863">Zinc-finger</keyword>
<dbReference type="SMART" id="SM00576">
    <property type="entry name" value="BTP"/>
    <property type="match status" value="1"/>
</dbReference>
<dbReference type="PANTHER" id="PTHR46452">
    <property type="entry name" value="TRANSCRIPTION INITIATION FACTOR TFIID SUBUNIT 3"/>
    <property type="match status" value="1"/>
</dbReference>
<feature type="domain" description="PHD-type" evidence="11">
    <location>
        <begin position="643"/>
        <end position="694"/>
    </location>
</feature>
<comment type="subcellular location">
    <subcellularLocation>
        <location evidence="1">Nucleus</location>
    </subcellularLocation>
</comment>
<evidence type="ECO:0000256" key="4">
    <source>
        <dbReference type="ARBA" id="ARBA00022833"/>
    </source>
</evidence>
<reference evidence="12 13" key="1">
    <citation type="journal article" date="2018" name="New Phytol.">
        <title>Phylogenomics of Endogonaceae and evolution of mycorrhizas within Mucoromycota.</title>
        <authorList>
            <person name="Chang Y."/>
            <person name="Desiro A."/>
            <person name="Na H."/>
            <person name="Sandor L."/>
            <person name="Lipzen A."/>
            <person name="Clum A."/>
            <person name="Barry K."/>
            <person name="Grigoriev I.V."/>
            <person name="Martin F.M."/>
            <person name="Stajich J.E."/>
            <person name="Smith M.E."/>
            <person name="Bonito G."/>
            <person name="Spatafora J.W."/>
        </authorList>
    </citation>
    <scope>NUCLEOTIDE SEQUENCE [LARGE SCALE GENOMIC DNA]</scope>
    <source>
        <strain evidence="12 13">GMNB39</strain>
    </source>
</reference>
<feature type="compositionally biased region" description="Polar residues" evidence="9">
    <location>
        <begin position="540"/>
        <end position="564"/>
    </location>
</feature>
<protein>
    <recommendedName>
        <fullName evidence="11">PHD-type domain-containing protein</fullName>
    </recommendedName>
</protein>
<sequence>MSDPFCFALLKVATLQISHAAGFEAANTSPANLLTDVFARYLSLLASTAKQFSELSGRETTNAWDLAHGLLELGVDVDKLRDWVEQGDARALQPTWNERTDPSLVLRDVLSTGKPVRDPEDELVYTYRDVPSEFLHHFEKSAEDDAYTYVESEPESGRASVEGEKETTMDIDGQLHDNSVAGTVESIKVNGNQHRHSSPVSSPMSNPKPSLRSFVQDEGKASVHSHREVHQSNNLLPYVPEHLPPFPTENEVVEAEQSNVTPAGPPATLPSLEPPPLSPSITQSKPKKKVVTQNLFKHIVPYNESSLAQGNRDELLVADIASKAKAKRKLLEVISSEGRSHSTANDFVFERALASVSEEASSSADFKRRRFYAPPIVLGSVSASDASRNIAAPPDTLFTGTFTHMGMVDATVRQVTSAKLLSRLGAPNLAIEEPAPATSAPIVPPPPEPTAAPSNTKALVVNGISVSSAMANAPVTSSQLKKSSLAPISLAKASASSSLGLALSSKGKTTSPPPPKAAKLKKPALSINLDQINADRSRDFGTTTENGSPLKSGMVTPSSATSLPTPRIRLTVKTPDFLAAPSPLPAPTSSSSRKISTEEKKHPKKKAVPPPPPPPSKSKPKHKPEPEPEPAPAAQTDNADSEIINCVCDQPDIDDGLFMIACDKCSAWFHGRCVNMSQETFNEKEPWFCPRCRS</sequence>
<evidence type="ECO:0000259" key="11">
    <source>
        <dbReference type="PROSITE" id="PS50016"/>
    </source>
</evidence>
<dbReference type="InterPro" id="IPR019786">
    <property type="entry name" value="Zinc_finger_PHD-type_CS"/>
</dbReference>
<keyword evidence="2" id="KW-0479">Metal-binding</keyword>
<dbReference type="EMBL" id="RBNI01005252">
    <property type="protein sequence ID" value="RUP46896.1"/>
    <property type="molecule type" value="Genomic_DNA"/>
</dbReference>
<evidence type="ECO:0000313" key="12">
    <source>
        <dbReference type="EMBL" id="RUP46896.1"/>
    </source>
</evidence>
<evidence type="ECO:0000256" key="1">
    <source>
        <dbReference type="ARBA" id="ARBA00004123"/>
    </source>
</evidence>
<keyword evidence="6" id="KW-0804">Transcription</keyword>
<dbReference type="Proteomes" id="UP000268093">
    <property type="component" value="Unassembled WGS sequence"/>
</dbReference>
<dbReference type="InterPro" id="IPR009072">
    <property type="entry name" value="Histone-fold"/>
</dbReference>
<dbReference type="AlphaFoldDB" id="A0A433D7Q7"/>
<feature type="compositionally biased region" description="Pro residues" evidence="9">
    <location>
        <begin position="608"/>
        <end position="617"/>
    </location>
</feature>
<dbReference type="InterPro" id="IPR019787">
    <property type="entry name" value="Znf_PHD-finger"/>
</dbReference>
<dbReference type="Pfam" id="PF00628">
    <property type="entry name" value="PHD"/>
    <property type="match status" value="1"/>
</dbReference>
<dbReference type="InterPro" id="IPR006565">
    <property type="entry name" value="BTP"/>
</dbReference>
<evidence type="ECO:0000256" key="3">
    <source>
        <dbReference type="ARBA" id="ARBA00022771"/>
    </source>
</evidence>
<dbReference type="GO" id="GO:0005669">
    <property type="term" value="C:transcription factor TFIID complex"/>
    <property type="evidence" value="ECO:0007669"/>
    <property type="project" value="TreeGrafter"/>
</dbReference>
<evidence type="ECO:0000256" key="10">
    <source>
        <dbReference type="SAM" id="SignalP"/>
    </source>
</evidence>
<feature type="chain" id="PRO_5019123712" description="PHD-type domain-containing protein" evidence="10">
    <location>
        <begin position="21"/>
        <end position="694"/>
    </location>
</feature>
<feature type="region of interest" description="Disordered" evidence="9">
    <location>
        <begin position="503"/>
        <end position="638"/>
    </location>
</feature>
<evidence type="ECO:0000313" key="13">
    <source>
        <dbReference type="Proteomes" id="UP000268093"/>
    </source>
</evidence>
<dbReference type="SMART" id="SM00249">
    <property type="entry name" value="PHD"/>
    <property type="match status" value="1"/>
</dbReference>
<evidence type="ECO:0000256" key="7">
    <source>
        <dbReference type="ARBA" id="ARBA00023242"/>
    </source>
</evidence>
<gene>
    <name evidence="12" type="ORF">BC936DRAFT_146407</name>
</gene>
<keyword evidence="7" id="KW-0539">Nucleus</keyword>
<evidence type="ECO:0000256" key="9">
    <source>
        <dbReference type="SAM" id="MobiDB-lite"/>
    </source>
</evidence>
<dbReference type="GO" id="GO:0046982">
    <property type="term" value="F:protein heterodimerization activity"/>
    <property type="evidence" value="ECO:0007669"/>
    <property type="project" value="InterPro"/>
</dbReference>
<dbReference type="PROSITE" id="PS50016">
    <property type="entry name" value="ZF_PHD_2"/>
    <property type="match status" value="1"/>
</dbReference>
<organism evidence="12 13">
    <name type="scientific">Jimgerdemannia flammicorona</name>
    <dbReference type="NCBI Taxonomy" id="994334"/>
    <lineage>
        <taxon>Eukaryota</taxon>
        <taxon>Fungi</taxon>
        <taxon>Fungi incertae sedis</taxon>
        <taxon>Mucoromycota</taxon>
        <taxon>Mucoromycotina</taxon>
        <taxon>Endogonomycetes</taxon>
        <taxon>Endogonales</taxon>
        <taxon>Endogonaceae</taxon>
        <taxon>Jimgerdemannia</taxon>
    </lineage>
</organism>
<evidence type="ECO:0000256" key="2">
    <source>
        <dbReference type="ARBA" id="ARBA00022723"/>
    </source>
</evidence>
<evidence type="ECO:0000256" key="5">
    <source>
        <dbReference type="ARBA" id="ARBA00023015"/>
    </source>
</evidence>
<comment type="caution">
    <text evidence="12">The sequence shown here is derived from an EMBL/GenBank/DDBJ whole genome shotgun (WGS) entry which is preliminary data.</text>
</comment>
<dbReference type="SUPFAM" id="SSF57903">
    <property type="entry name" value="FYVE/PHD zinc finger"/>
    <property type="match status" value="1"/>
</dbReference>
<dbReference type="Gene3D" id="1.10.20.10">
    <property type="entry name" value="Histone, subunit A"/>
    <property type="match status" value="1"/>
</dbReference>
<feature type="region of interest" description="Disordered" evidence="9">
    <location>
        <begin position="252"/>
        <end position="286"/>
    </location>
</feature>